<evidence type="ECO:0000313" key="2">
    <source>
        <dbReference type="Proteomes" id="UP000299102"/>
    </source>
</evidence>
<reference evidence="1 2" key="1">
    <citation type="journal article" date="2019" name="Commun. Biol.">
        <title>The bagworm genome reveals a unique fibroin gene that provides high tensile strength.</title>
        <authorList>
            <person name="Kono N."/>
            <person name="Nakamura H."/>
            <person name="Ohtoshi R."/>
            <person name="Tomita M."/>
            <person name="Numata K."/>
            <person name="Arakawa K."/>
        </authorList>
    </citation>
    <scope>NUCLEOTIDE SEQUENCE [LARGE SCALE GENOMIC DNA]</scope>
</reference>
<dbReference type="EMBL" id="BGZK01000050">
    <property type="protein sequence ID" value="GBP12239.1"/>
    <property type="molecule type" value="Genomic_DNA"/>
</dbReference>
<gene>
    <name evidence="1" type="ORF">EVAR_6410_1</name>
</gene>
<dbReference type="AlphaFoldDB" id="A0A4C1TCK9"/>
<protein>
    <submittedName>
        <fullName evidence="1">Uncharacterized protein</fullName>
    </submittedName>
</protein>
<keyword evidence="2" id="KW-1185">Reference proteome</keyword>
<name>A0A4C1TCK9_EUMVA</name>
<organism evidence="1 2">
    <name type="scientific">Eumeta variegata</name>
    <name type="common">Bagworm moth</name>
    <name type="synonym">Eumeta japonica</name>
    <dbReference type="NCBI Taxonomy" id="151549"/>
    <lineage>
        <taxon>Eukaryota</taxon>
        <taxon>Metazoa</taxon>
        <taxon>Ecdysozoa</taxon>
        <taxon>Arthropoda</taxon>
        <taxon>Hexapoda</taxon>
        <taxon>Insecta</taxon>
        <taxon>Pterygota</taxon>
        <taxon>Neoptera</taxon>
        <taxon>Endopterygota</taxon>
        <taxon>Lepidoptera</taxon>
        <taxon>Glossata</taxon>
        <taxon>Ditrysia</taxon>
        <taxon>Tineoidea</taxon>
        <taxon>Psychidae</taxon>
        <taxon>Oiketicinae</taxon>
        <taxon>Eumeta</taxon>
    </lineage>
</organism>
<proteinExistence type="predicted"/>
<sequence length="99" mass="11404">MIFNELCPTDRTSVSPDAPWFSRRLANSRSNIERAHAAPVYTSSLDVYIVYGVDSATPRSSYRSMSIDIKRFFYSGARLLTGGGRRRRRRSGRRQKREN</sequence>
<accession>A0A4C1TCK9</accession>
<evidence type="ECO:0000313" key="1">
    <source>
        <dbReference type="EMBL" id="GBP12239.1"/>
    </source>
</evidence>
<dbReference type="Proteomes" id="UP000299102">
    <property type="component" value="Unassembled WGS sequence"/>
</dbReference>
<comment type="caution">
    <text evidence="1">The sequence shown here is derived from an EMBL/GenBank/DDBJ whole genome shotgun (WGS) entry which is preliminary data.</text>
</comment>